<evidence type="ECO:0000313" key="2">
    <source>
        <dbReference type="EMBL" id="KRO22003.1"/>
    </source>
</evidence>
<feature type="transmembrane region" description="Helical" evidence="1">
    <location>
        <begin position="12"/>
        <end position="36"/>
    </location>
</feature>
<comment type="caution">
    <text evidence="2">The sequence shown here is derived from an EMBL/GenBank/DDBJ whole genome shotgun (WGS) entry which is preliminary data.</text>
</comment>
<gene>
    <name evidence="2" type="ORF">IV88_GL001322</name>
</gene>
<keyword evidence="3" id="KW-1185">Reference proteome</keyword>
<keyword evidence="1" id="KW-0812">Transmembrane</keyword>
<name>A0A0R2NEH3_9LACO</name>
<dbReference type="EMBL" id="JQCQ01000043">
    <property type="protein sequence ID" value="KRO22003.1"/>
    <property type="molecule type" value="Genomic_DNA"/>
</dbReference>
<evidence type="ECO:0008006" key="4">
    <source>
        <dbReference type="Google" id="ProtNLM"/>
    </source>
</evidence>
<keyword evidence="1" id="KW-1133">Transmembrane helix</keyword>
<sequence>MRERQQTSIIQITGFIIWWISTLVIVIGGWLAFMDVSMRQANVMNAVPGVAGKDDLTFLISIAFILIFVQAASYLALKHLHAGSSIIWPVLLILLSFTGNVFYIIPGLSGLIFNITERR</sequence>
<protein>
    <recommendedName>
        <fullName evidence="4">DUF4064 domain-containing protein</fullName>
    </recommendedName>
</protein>
<dbReference type="Proteomes" id="UP000051249">
    <property type="component" value="Unassembled WGS sequence"/>
</dbReference>
<dbReference type="PATRIC" id="fig|480391.4.peg.1344"/>
<proteinExistence type="predicted"/>
<feature type="transmembrane region" description="Helical" evidence="1">
    <location>
        <begin position="56"/>
        <end position="77"/>
    </location>
</feature>
<dbReference type="AlphaFoldDB" id="A0A0R2NEH3"/>
<accession>A0A0R2NEH3</accession>
<evidence type="ECO:0000256" key="1">
    <source>
        <dbReference type="SAM" id="Phobius"/>
    </source>
</evidence>
<reference evidence="2 3" key="1">
    <citation type="journal article" date="2015" name="Genome Announc.">
        <title>Expanding the biotechnology potential of lactobacilli through comparative genomics of 213 strains and associated genera.</title>
        <authorList>
            <person name="Sun Z."/>
            <person name="Harris H.M."/>
            <person name="McCann A."/>
            <person name="Guo C."/>
            <person name="Argimon S."/>
            <person name="Zhang W."/>
            <person name="Yang X."/>
            <person name="Jeffery I.B."/>
            <person name="Cooney J.C."/>
            <person name="Kagawa T.F."/>
            <person name="Liu W."/>
            <person name="Song Y."/>
            <person name="Salvetti E."/>
            <person name="Wrobel A."/>
            <person name="Rasinkangas P."/>
            <person name="Parkhill J."/>
            <person name="Rea M.C."/>
            <person name="O'Sullivan O."/>
            <person name="Ritari J."/>
            <person name="Douillard F.P."/>
            <person name="Paul Ross R."/>
            <person name="Yang R."/>
            <person name="Briner A.E."/>
            <person name="Felis G.E."/>
            <person name="de Vos W.M."/>
            <person name="Barrangou R."/>
            <person name="Klaenhammer T.R."/>
            <person name="Caufield P.W."/>
            <person name="Cui Y."/>
            <person name="Zhang H."/>
            <person name="O'Toole P.W."/>
        </authorList>
    </citation>
    <scope>NUCLEOTIDE SEQUENCE [LARGE SCALE GENOMIC DNA]</scope>
    <source>
        <strain evidence="2 3">DSM 23026</strain>
    </source>
</reference>
<dbReference type="RefSeq" id="WP_057800420.1">
    <property type="nucleotide sequence ID" value="NZ_BJZZ01000045.1"/>
</dbReference>
<feature type="transmembrane region" description="Helical" evidence="1">
    <location>
        <begin position="86"/>
        <end position="105"/>
    </location>
</feature>
<organism evidence="2 3">
    <name type="scientific">Pediococcus argentinicus</name>
    <dbReference type="NCBI Taxonomy" id="480391"/>
    <lineage>
        <taxon>Bacteria</taxon>
        <taxon>Bacillati</taxon>
        <taxon>Bacillota</taxon>
        <taxon>Bacilli</taxon>
        <taxon>Lactobacillales</taxon>
        <taxon>Lactobacillaceae</taxon>
        <taxon>Pediococcus</taxon>
    </lineage>
</organism>
<evidence type="ECO:0000313" key="3">
    <source>
        <dbReference type="Proteomes" id="UP000051249"/>
    </source>
</evidence>
<keyword evidence="1" id="KW-0472">Membrane</keyword>